<feature type="transmembrane region" description="Helical" evidence="2">
    <location>
        <begin position="72"/>
        <end position="100"/>
    </location>
</feature>
<dbReference type="EMBL" id="CAJOBA010051200">
    <property type="protein sequence ID" value="CAF4242289.1"/>
    <property type="molecule type" value="Genomic_DNA"/>
</dbReference>
<dbReference type="PANTHER" id="PTHR19444">
    <property type="entry name" value="UNC-93 RELATED"/>
    <property type="match status" value="1"/>
</dbReference>
<dbReference type="EMBL" id="CAJNOQ010013376">
    <property type="protein sequence ID" value="CAF1320465.1"/>
    <property type="molecule type" value="Genomic_DNA"/>
</dbReference>
<dbReference type="PANTHER" id="PTHR19444:SF11">
    <property type="entry name" value="UNC93-LIKE PROTEIN"/>
    <property type="match status" value="1"/>
</dbReference>
<organism evidence="3 7">
    <name type="scientific">Didymodactylos carnosus</name>
    <dbReference type="NCBI Taxonomy" id="1234261"/>
    <lineage>
        <taxon>Eukaryota</taxon>
        <taxon>Metazoa</taxon>
        <taxon>Spiralia</taxon>
        <taxon>Gnathifera</taxon>
        <taxon>Rotifera</taxon>
        <taxon>Eurotatoria</taxon>
        <taxon>Bdelloidea</taxon>
        <taxon>Philodinida</taxon>
        <taxon>Philodinidae</taxon>
        <taxon>Didymodactylos</taxon>
    </lineage>
</organism>
<comment type="similarity">
    <text evidence="1">Belongs to the unc-93 family.</text>
</comment>
<dbReference type="Proteomes" id="UP000681722">
    <property type="component" value="Unassembled WGS sequence"/>
</dbReference>
<evidence type="ECO:0000256" key="2">
    <source>
        <dbReference type="SAM" id="Phobius"/>
    </source>
</evidence>
<keyword evidence="7" id="KW-1185">Reference proteome</keyword>
<proteinExistence type="inferred from homology"/>
<evidence type="ECO:0000313" key="6">
    <source>
        <dbReference type="EMBL" id="CAF4242289.1"/>
    </source>
</evidence>
<feature type="transmembrane region" description="Helical" evidence="2">
    <location>
        <begin position="233"/>
        <end position="253"/>
    </location>
</feature>
<dbReference type="Proteomes" id="UP000663829">
    <property type="component" value="Unassembled WGS sequence"/>
</dbReference>
<feature type="transmembrane region" description="Helical" evidence="2">
    <location>
        <begin position="120"/>
        <end position="137"/>
    </location>
</feature>
<evidence type="ECO:0008006" key="8">
    <source>
        <dbReference type="Google" id="ProtNLM"/>
    </source>
</evidence>
<name>A0A815FLD1_9BILA</name>
<feature type="transmembrane region" description="Helical" evidence="2">
    <location>
        <begin position="259"/>
        <end position="277"/>
    </location>
</feature>
<gene>
    <name evidence="3" type="ORF">GPM918_LOCUS29447</name>
    <name evidence="4" type="ORF">OVA965_LOCUS34666</name>
    <name evidence="5" type="ORF">SRO942_LOCUS30027</name>
    <name evidence="6" type="ORF">TMI583_LOCUS35601</name>
</gene>
<accession>A0A815FLD1</accession>
<dbReference type="InterPro" id="IPR051951">
    <property type="entry name" value="UNC-93_regulatory"/>
</dbReference>
<reference evidence="3" key="1">
    <citation type="submission" date="2021-02" db="EMBL/GenBank/DDBJ databases">
        <authorList>
            <person name="Nowell W R."/>
        </authorList>
    </citation>
    <scope>NUCLEOTIDE SEQUENCE</scope>
</reference>
<dbReference type="AlphaFoldDB" id="A0A815FLD1"/>
<comment type="caution">
    <text evidence="3">The sequence shown here is derived from an EMBL/GenBank/DDBJ whole genome shotgun (WGS) entry which is preliminary data.</text>
</comment>
<protein>
    <recommendedName>
        <fullName evidence="8">UNC93-like protein</fullName>
    </recommendedName>
</protein>
<dbReference type="Proteomes" id="UP000682733">
    <property type="component" value="Unassembled WGS sequence"/>
</dbReference>
<dbReference type="OrthoDB" id="78663at2759"/>
<sequence length="322" mass="36478">MDDQETERQHEIVPRKISFLDCAEDQISSGAKTGVIAVIENELNEKQNDIHLSISNDPLKNDFTLFKIYKNLFVLSISFVLMFTAYNGAALVGLAAAPLWTAKATYLNKLAQYHAQHHKQAEEISVSLFFGIFFAFFDQIRLSKKQPLKQSLKKSLEVIISLTKWQHIDQLFLIPVTMWSTIETAFLTAQFTRGFVTCLAGIRYVGLIMVCAGVSQAISSYVFGRLVKYTSRLFCLIVAFVLNYGTIILMFLWKANPDQLFLLFIIAGIWNVADAIWQTQVIATYTVLYAESDPTVLAKYRLWKSVGFVVTYGFDMLLDLGN</sequence>
<feature type="transmembrane region" description="Helical" evidence="2">
    <location>
        <begin position="204"/>
        <end position="224"/>
    </location>
</feature>
<evidence type="ECO:0000313" key="7">
    <source>
        <dbReference type="Proteomes" id="UP000663829"/>
    </source>
</evidence>
<keyword evidence="2" id="KW-0812">Transmembrane</keyword>
<evidence type="ECO:0000313" key="3">
    <source>
        <dbReference type="EMBL" id="CAF1320465.1"/>
    </source>
</evidence>
<dbReference type="EMBL" id="CAJNOK010029377">
    <property type="protein sequence ID" value="CAF1446959.1"/>
    <property type="molecule type" value="Genomic_DNA"/>
</dbReference>
<keyword evidence="2" id="KW-0472">Membrane</keyword>
<keyword evidence="2" id="KW-1133">Transmembrane helix</keyword>
<evidence type="ECO:0000313" key="5">
    <source>
        <dbReference type="EMBL" id="CAF4165679.1"/>
    </source>
</evidence>
<evidence type="ECO:0000256" key="1">
    <source>
        <dbReference type="ARBA" id="ARBA00009172"/>
    </source>
</evidence>
<evidence type="ECO:0000313" key="4">
    <source>
        <dbReference type="EMBL" id="CAF1446959.1"/>
    </source>
</evidence>
<dbReference type="Proteomes" id="UP000677228">
    <property type="component" value="Unassembled WGS sequence"/>
</dbReference>
<dbReference type="EMBL" id="CAJOBC010047356">
    <property type="protein sequence ID" value="CAF4165679.1"/>
    <property type="molecule type" value="Genomic_DNA"/>
</dbReference>